<dbReference type="EMBL" id="RXLQ01000012">
    <property type="protein sequence ID" value="RSZ56865.1"/>
    <property type="molecule type" value="Genomic_DNA"/>
</dbReference>
<evidence type="ECO:0000259" key="1">
    <source>
        <dbReference type="Pfam" id="PF14415"/>
    </source>
</evidence>
<sequence length="157" mass="17609">MVPVWDVQVNYIWKQVFPMGKVVRVHHAYRPFVSRGPGEWGRARISQHATAPTRTSSTFGKNWRRAPGNMVQAEHVSYILKTGNTWKRGINNFTLNAIKRHPAEIVSLCFPGTSRQIDADTFQVRLSNSQPSDAPPVDFGNIDGSEDYTGLMSVPAQ</sequence>
<reference evidence="2 3" key="1">
    <citation type="submission" date="2018-12" db="EMBL/GenBank/DDBJ databases">
        <authorList>
            <person name="Yang E."/>
        </authorList>
    </citation>
    <scope>NUCLEOTIDE SEQUENCE [LARGE SCALE GENOMIC DNA]</scope>
    <source>
        <strain evidence="2 3">SOD</strain>
    </source>
</reference>
<evidence type="ECO:0000313" key="3">
    <source>
        <dbReference type="Proteomes" id="UP000278085"/>
    </source>
</evidence>
<evidence type="ECO:0000313" key="2">
    <source>
        <dbReference type="EMBL" id="RSZ56865.1"/>
    </source>
</evidence>
<protein>
    <submittedName>
        <fullName evidence="2">DUF4424 domain-containing protein</fullName>
    </submittedName>
</protein>
<dbReference type="InterPro" id="IPR025538">
    <property type="entry name" value="DUF4424"/>
</dbReference>
<name>A0A430HH69_9BURK</name>
<proteinExistence type="predicted"/>
<organism evidence="2 3">
    <name type="scientific">Massilia atriviolacea</name>
    <dbReference type="NCBI Taxonomy" id="2495579"/>
    <lineage>
        <taxon>Bacteria</taxon>
        <taxon>Pseudomonadati</taxon>
        <taxon>Pseudomonadota</taxon>
        <taxon>Betaproteobacteria</taxon>
        <taxon>Burkholderiales</taxon>
        <taxon>Oxalobacteraceae</taxon>
        <taxon>Telluria group</taxon>
        <taxon>Massilia</taxon>
    </lineage>
</organism>
<gene>
    <name evidence="2" type="ORF">EJB06_21230</name>
</gene>
<dbReference type="Gene3D" id="2.60.40.3680">
    <property type="match status" value="1"/>
</dbReference>
<dbReference type="OrthoDB" id="7299818at2"/>
<accession>A0A430HH69</accession>
<dbReference type="Proteomes" id="UP000278085">
    <property type="component" value="Unassembled WGS sequence"/>
</dbReference>
<comment type="caution">
    <text evidence="2">The sequence shown here is derived from an EMBL/GenBank/DDBJ whole genome shotgun (WGS) entry which is preliminary data.</text>
</comment>
<dbReference type="AlphaFoldDB" id="A0A430HH69"/>
<keyword evidence="3" id="KW-1185">Reference proteome</keyword>
<feature type="domain" description="DUF4424" evidence="1">
    <location>
        <begin position="3"/>
        <end position="132"/>
    </location>
</feature>
<dbReference type="Pfam" id="PF14415">
    <property type="entry name" value="DUF4424"/>
    <property type="match status" value="1"/>
</dbReference>